<evidence type="ECO:0008006" key="4">
    <source>
        <dbReference type="Google" id="ProtNLM"/>
    </source>
</evidence>
<proteinExistence type="predicted"/>
<accession>A0ABP0HL69</accession>
<reference evidence="2 3" key="1">
    <citation type="submission" date="2024-02" db="EMBL/GenBank/DDBJ databases">
        <authorList>
            <person name="Chen Y."/>
            <person name="Shah S."/>
            <person name="Dougan E. K."/>
            <person name="Thang M."/>
            <person name="Chan C."/>
        </authorList>
    </citation>
    <scope>NUCLEOTIDE SEQUENCE [LARGE SCALE GENOMIC DNA]</scope>
</reference>
<dbReference type="Proteomes" id="UP001642484">
    <property type="component" value="Unassembled WGS sequence"/>
</dbReference>
<dbReference type="EMBL" id="CAXAMN010000780">
    <property type="protein sequence ID" value="CAK8990652.1"/>
    <property type="molecule type" value="Genomic_DNA"/>
</dbReference>
<feature type="region of interest" description="Disordered" evidence="1">
    <location>
        <begin position="473"/>
        <end position="497"/>
    </location>
</feature>
<evidence type="ECO:0000256" key="1">
    <source>
        <dbReference type="SAM" id="MobiDB-lite"/>
    </source>
</evidence>
<comment type="caution">
    <text evidence="2">The sequence shown here is derived from an EMBL/GenBank/DDBJ whole genome shotgun (WGS) entry which is preliminary data.</text>
</comment>
<sequence length="596" mass="66267">MRDWKYFGSLATCSNVCRDVGKAIYSEWVKDYGIASAKQHCKSLWPKAIAGRWSGCNKSEERFLLCGRQRLAPILTTVLGKTAASAKKSVKSTVDEHSVEEAQAYSERMSRWKKRTAECIQDSLWWQVVEVMNKTRGPLSHFSNFLHKPQGEWGHIAQLVGGKANDIKEEFNSVWSSLRKSGCLAHTGNENDYDSDQVQSQFVRNLAMDVLLHSASGYHRKVMLQLNAGEFRLLLLAEAPPRKFCLRRQQEAKHILEETSKSSKKQTCSTSLLKFRTLFEKDLAWAASAGYCSYRMYITLRGLACMIEPDVQPSERLNKALTLFGDRCPSGTLDLCTGRAAMKHFLGAYSISSTKRYKDMKPAAKALMAECLKGWALLDEVDSNENRFQHAEKRNDLPSLEQAKKNDSTLEPIASTAYPLLTLKPLDKTSAEAIMEFADEDEEEDCDAHSTGNDLDTQETDEVGEILSRMKAAASAPSGVKCDDDEGDDGDDGDGDDPWQMLREMAEQYEANHVAGDSGDVSEANLIRQAAGECYDDAVAHDCDIDNSFEIEQKMEMMQEQQTRVESAIAQSVLASGIKVQGAALLKIAENAVAVP</sequence>
<protein>
    <recommendedName>
        <fullName evidence="4">FACT complex subunit</fullName>
    </recommendedName>
</protein>
<feature type="region of interest" description="Disordered" evidence="1">
    <location>
        <begin position="439"/>
        <end position="459"/>
    </location>
</feature>
<name>A0ABP0HL69_9DINO</name>
<feature type="region of interest" description="Disordered" evidence="1">
    <location>
        <begin position="389"/>
        <end position="408"/>
    </location>
</feature>
<keyword evidence="3" id="KW-1185">Reference proteome</keyword>
<evidence type="ECO:0000313" key="3">
    <source>
        <dbReference type="Proteomes" id="UP001642484"/>
    </source>
</evidence>
<feature type="compositionally biased region" description="Acidic residues" evidence="1">
    <location>
        <begin position="483"/>
        <end position="497"/>
    </location>
</feature>
<evidence type="ECO:0000313" key="2">
    <source>
        <dbReference type="EMBL" id="CAK8990652.1"/>
    </source>
</evidence>
<organism evidence="2 3">
    <name type="scientific">Durusdinium trenchii</name>
    <dbReference type="NCBI Taxonomy" id="1381693"/>
    <lineage>
        <taxon>Eukaryota</taxon>
        <taxon>Sar</taxon>
        <taxon>Alveolata</taxon>
        <taxon>Dinophyceae</taxon>
        <taxon>Suessiales</taxon>
        <taxon>Symbiodiniaceae</taxon>
        <taxon>Durusdinium</taxon>
    </lineage>
</organism>
<gene>
    <name evidence="2" type="ORF">CCMP2556_LOCUS2133</name>
</gene>